<evidence type="ECO:0000313" key="2">
    <source>
        <dbReference type="Proteomes" id="UP000786387"/>
    </source>
</evidence>
<proteinExistence type="predicted"/>
<gene>
    <name evidence="1" type="ORF">G7026_20605</name>
</gene>
<keyword evidence="2" id="KW-1185">Reference proteome</keyword>
<comment type="caution">
    <text evidence="1">The sequence shown here is derived from an EMBL/GenBank/DDBJ whole genome shotgun (WGS) entry which is preliminary data.</text>
</comment>
<dbReference type="EMBL" id="JAAMRF010000012">
    <property type="protein sequence ID" value="MBA1275749.1"/>
    <property type="molecule type" value="Genomic_DNA"/>
</dbReference>
<protein>
    <recommendedName>
        <fullName evidence="3">DUF3592 domain-containing protein</fullName>
    </recommendedName>
</protein>
<sequence>MKVLWIFPIIGALGLIGAAALQVVRISDETRMVATTAQVIDVIDGCPTVEFSTASGQPFEYRSRTCSKPPSLRRGDEVTLYYAAEIPTTRASIASSVTGWAA</sequence>
<evidence type="ECO:0000313" key="1">
    <source>
        <dbReference type="EMBL" id="MBA1275749.1"/>
    </source>
</evidence>
<dbReference type="RefSeq" id="WP_181072942.1">
    <property type="nucleotide sequence ID" value="NZ_JAAMRF010000012.1"/>
</dbReference>
<evidence type="ECO:0008006" key="3">
    <source>
        <dbReference type="Google" id="ProtNLM"/>
    </source>
</evidence>
<organism evidence="1 2">
    <name type="scientific">Stutzerimonas azotifigens</name>
    <dbReference type="NCBI Taxonomy" id="291995"/>
    <lineage>
        <taxon>Bacteria</taxon>
        <taxon>Pseudomonadati</taxon>
        <taxon>Pseudomonadota</taxon>
        <taxon>Gammaproteobacteria</taxon>
        <taxon>Pseudomonadales</taxon>
        <taxon>Pseudomonadaceae</taxon>
        <taxon>Stutzerimonas</taxon>
    </lineage>
</organism>
<name>A0ABR5Z6F9_9GAMM</name>
<reference evidence="1 2" key="1">
    <citation type="submission" date="2020-02" db="EMBL/GenBank/DDBJ databases">
        <title>Synteny-based analysis reveals conserved mechanism for high triclosan tolerance in Pseudomonas, as well as instances of horizontal transfer.</title>
        <authorList>
            <person name="Mcfarland A.G."/>
            <person name="Bertucci H.K."/>
            <person name="Litmann E."/>
            <person name="Shen J."/>
            <person name="Huttenhower C."/>
            <person name="Hartmann E.M."/>
        </authorList>
    </citation>
    <scope>NUCLEOTIDE SEQUENCE [LARGE SCALE GENOMIC DNA]</scope>
    <source>
        <strain evidence="1 2">115A1</strain>
    </source>
</reference>
<dbReference type="Proteomes" id="UP000786387">
    <property type="component" value="Unassembled WGS sequence"/>
</dbReference>
<accession>A0ABR5Z6F9</accession>